<dbReference type="InterPro" id="IPR029030">
    <property type="entry name" value="Caspase-like_dom_sf"/>
</dbReference>
<feature type="region of interest" description="Disordered" evidence="1">
    <location>
        <begin position="80"/>
        <end position="119"/>
    </location>
</feature>
<evidence type="ECO:0000256" key="1">
    <source>
        <dbReference type="SAM" id="MobiDB-lite"/>
    </source>
</evidence>
<proteinExistence type="predicted"/>
<dbReference type="Gene3D" id="3.40.50.1460">
    <property type="match status" value="2"/>
</dbReference>
<dbReference type="PANTHER" id="PTHR22576:SF41">
    <property type="entry name" value="CASPASE 14, APOPTOSIS-RELATED CYSTEINE PEPTIDASE"/>
    <property type="match status" value="1"/>
</dbReference>
<reference evidence="3" key="1">
    <citation type="submission" date="2022-11" db="EMBL/GenBank/DDBJ databases">
        <title>Centuries of genome instability and evolution in soft-shell clam transmissible cancer (bioRxiv).</title>
        <authorList>
            <person name="Hart S.F.M."/>
            <person name="Yonemitsu M.A."/>
            <person name="Giersch R.M."/>
            <person name="Beal B.F."/>
            <person name="Arriagada G."/>
            <person name="Davis B.W."/>
            <person name="Ostrander E.A."/>
            <person name="Goff S.P."/>
            <person name="Metzger M.J."/>
        </authorList>
    </citation>
    <scope>NUCLEOTIDE SEQUENCE</scope>
    <source>
        <strain evidence="3">MELC-2E11</strain>
        <tissue evidence="3">Siphon/mantle</tissue>
    </source>
</reference>
<protein>
    <recommendedName>
        <fullName evidence="2">Caspase family p10 domain-containing protein</fullName>
    </recommendedName>
</protein>
<dbReference type="Proteomes" id="UP001164746">
    <property type="component" value="Chromosome 5"/>
</dbReference>
<dbReference type="Pfam" id="PF00656">
    <property type="entry name" value="Peptidase_C14"/>
    <property type="match status" value="1"/>
</dbReference>
<evidence type="ECO:0000313" key="3">
    <source>
        <dbReference type="EMBL" id="WAR06228.1"/>
    </source>
</evidence>
<dbReference type="SUPFAM" id="SSF52129">
    <property type="entry name" value="Caspase-like"/>
    <property type="match status" value="2"/>
</dbReference>
<feature type="domain" description="Caspase family p10" evidence="2">
    <location>
        <begin position="571"/>
        <end position="658"/>
    </location>
</feature>
<feature type="compositionally biased region" description="Basic and acidic residues" evidence="1">
    <location>
        <begin position="98"/>
        <end position="109"/>
    </location>
</feature>
<name>A0ABY7E846_MYAAR</name>
<organism evidence="3 4">
    <name type="scientific">Mya arenaria</name>
    <name type="common">Soft-shell clam</name>
    <dbReference type="NCBI Taxonomy" id="6604"/>
    <lineage>
        <taxon>Eukaryota</taxon>
        <taxon>Metazoa</taxon>
        <taxon>Spiralia</taxon>
        <taxon>Lophotrochozoa</taxon>
        <taxon>Mollusca</taxon>
        <taxon>Bivalvia</taxon>
        <taxon>Autobranchia</taxon>
        <taxon>Heteroconchia</taxon>
        <taxon>Euheterodonta</taxon>
        <taxon>Imparidentia</taxon>
        <taxon>Neoheterodontei</taxon>
        <taxon>Myida</taxon>
        <taxon>Myoidea</taxon>
        <taxon>Myidae</taxon>
        <taxon>Mya</taxon>
    </lineage>
</organism>
<sequence length="682" mass="79665">MMEDLHKLQDDIKRMKKENSDLSQQVLSKKLQIISLTDGKYIKEKKIHDNIKQMKEENFDLSQQVKSIKEEITSLKNEKRQIEEKHQDDMRQIQSEAEQTKKKHQDDMRQIQSEAEQTKKKYEDVIGRMEPELLELDRQMESLRKLNDTDEKQQKYENIIGRMEAELLKLHRQIESFRKLNETDKQQQELNEGKSESYGKIQKVQLAWICNFEAQDDIAKALQNGESNIADLLDGTELNIQKGDFKQYMRTGTNTCEQLIQKKLKNKNNTDCFIWIISSYSTNENICYKNMEESISKLAILDNENFSEKMRNKPKILVFDLYEKPVTKSATTDSYQTIKIHRDWLIVIARNREDGSFIKTLKREITAKYNKLDFVSILECVKRSGVDMKILHRMPRKLFLGDVKLKLETELMSHYEINDDVRCCFFGSSEFNFLSSLRGVHNDQELVNEMSNKTCFKFKNYQLENAENTIKSFTDELKKTCGCHMFVFSSHGSSDGVITKNEETVQFRKLIEEINKRSTKHPVILLFDCCRTLQEQSTPGGKSGQVKPTPEDKMTADKPSQLYYAKRNGSIAKKRLKMKDLIIVHAAVKGYPSFMNKDNNASVFTEVMCDVIGTQLYTSDFVSMMECVNRRICESINERRQTCVEIESQLTKKLFLFVFIVNVLLEFTLVIEYIKHFDSCGI</sequence>
<feature type="compositionally biased region" description="Basic and acidic residues" evidence="1">
    <location>
        <begin position="80"/>
        <end position="91"/>
    </location>
</feature>
<keyword evidence="4" id="KW-1185">Reference proteome</keyword>
<dbReference type="PROSITE" id="PS50207">
    <property type="entry name" value="CASPASE_P10"/>
    <property type="match status" value="1"/>
</dbReference>
<gene>
    <name evidence="3" type="ORF">MAR_021597</name>
</gene>
<dbReference type="PANTHER" id="PTHR22576">
    <property type="entry name" value="MUCOSA ASSOCIATED LYMPHOID TISSUE LYMPHOMA TRANSLOCATION PROTEIN 1/PARACASPASE"/>
    <property type="match status" value="1"/>
</dbReference>
<dbReference type="InterPro" id="IPR052039">
    <property type="entry name" value="Caspase-related_regulators"/>
</dbReference>
<evidence type="ECO:0000313" key="4">
    <source>
        <dbReference type="Proteomes" id="UP001164746"/>
    </source>
</evidence>
<accession>A0ABY7E846</accession>
<evidence type="ECO:0000259" key="2">
    <source>
        <dbReference type="PROSITE" id="PS50207"/>
    </source>
</evidence>
<feature type="region of interest" description="Disordered" evidence="1">
    <location>
        <begin position="536"/>
        <end position="558"/>
    </location>
</feature>
<dbReference type="InterPro" id="IPR011600">
    <property type="entry name" value="Pept_C14_caspase"/>
</dbReference>
<dbReference type="InterPro" id="IPR002138">
    <property type="entry name" value="Pept_C14_p10"/>
</dbReference>
<dbReference type="EMBL" id="CP111016">
    <property type="protein sequence ID" value="WAR06228.1"/>
    <property type="molecule type" value="Genomic_DNA"/>
</dbReference>